<sequence>MNAHTVEPLKIIADPLDVIQMDIKKFSVKFVNINGLLINLKHILHTIAHFVVMLSLKKNIENITPNTNVKTITALNRLINVKDIVIVLLILIQMS</sequence>
<organism evidence="1 2">
    <name type="scientific">Anoxybacter fermentans</name>
    <dbReference type="NCBI Taxonomy" id="1323375"/>
    <lineage>
        <taxon>Bacteria</taxon>
        <taxon>Bacillati</taxon>
        <taxon>Bacillota</taxon>
        <taxon>Clostridia</taxon>
        <taxon>Halanaerobiales</taxon>
        <taxon>Anoxybacter</taxon>
    </lineage>
</organism>
<gene>
    <name evidence="1" type="ORF">BBF96_08045</name>
</gene>
<evidence type="ECO:0000313" key="2">
    <source>
        <dbReference type="Proteomes" id="UP000267250"/>
    </source>
</evidence>
<evidence type="ECO:0000313" key="1">
    <source>
        <dbReference type="EMBL" id="AZR73337.1"/>
    </source>
</evidence>
<accession>A0A3S9SYC2</accession>
<proteinExistence type="predicted"/>
<dbReference type="EMBL" id="CP016379">
    <property type="protein sequence ID" value="AZR73337.1"/>
    <property type="molecule type" value="Genomic_DNA"/>
</dbReference>
<dbReference type="AlphaFoldDB" id="A0A3S9SYC2"/>
<name>A0A3S9SYC2_9FIRM</name>
<dbReference type="Proteomes" id="UP000267250">
    <property type="component" value="Chromosome"/>
</dbReference>
<reference evidence="1 2" key="1">
    <citation type="submission" date="2016-07" db="EMBL/GenBank/DDBJ databases">
        <title>Genome and transcriptome analysis of iron-reducing fermentative bacteria Anoxybacter fermentans.</title>
        <authorList>
            <person name="Zeng X."/>
            <person name="Shao Z."/>
        </authorList>
    </citation>
    <scope>NUCLEOTIDE SEQUENCE [LARGE SCALE GENOMIC DNA]</scope>
    <source>
        <strain evidence="1 2">DY22613</strain>
    </source>
</reference>
<protein>
    <submittedName>
        <fullName evidence="1">Uncharacterized protein</fullName>
    </submittedName>
</protein>
<dbReference type="KEGG" id="aft:BBF96_08045"/>
<keyword evidence="2" id="KW-1185">Reference proteome</keyword>